<keyword evidence="3" id="KW-1185">Reference proteome</keyword>
<name>A0A4R8LKH9_9BACL</name>
<proteinExistence type="predicted"/>
<evidence type="ECO:0000313" key="2">
    <source>
        <dbReference type="EMBL" id="TDY44596.1"/>
    </source>
</evidence>
<dbReference type="Proteomes" id="UP000294581">
    <property type="component" value="Unassembled WGS sequence"/>
</dbReference>
<dbReference type="AlphaFoldDB" id="A0A4R8LKH9"/>
<gene>
    <name evidence="2" type="ORF">C7445_10994</name>
</gene>
<dbReference type="EMBL" id="SORF01000009">
    <property type="protein sequence ID" value="TDY44596.1"/>
    <property type="molecule type" value="Genomic_DNA"/>
</dbReference>
<evidence type="ECO:0000256" key="1">
    <source>
        <dbReference type="SAM" id="MobiDB-lite"/>
    </source>
</evidence>
<protein>
    <submittedName>
        <fullName evidence="2">Uncharacterized protein</fullName>
    </submittedName>
</protein>
<reference evidence="2 3" key="1">
    <citation type="submission" date="2019-03" db="EMBL/GenBank/DDBJ databases">
        <title>Genomic Encyclopedia of Type Strains, Phase IV (KMG-IV): sequencing the most valuable type-strain genomes for metagenomic binning, comparative biology and taxonomic classification.</title>
        <authorList>
            <person name="Goeker M."/>
        </authorList>
    </citation>
    <scope>NUCLEOTIDE SEQUENCE [LARGE SCALE GENOMIC DNA]</scope>
    <source>
        <strain evidence="2 3">DSM 17974</strain>
    </source>
</reference>
<sequence>MKTRPWIRPVPIEKGPSGAPLAHQKALPSVVLRQCAGLRSPTAYPSPLWTGTNGGKL</sequence>
<evidence type="ECO:0000313" key="3">
    <source>
        <dbReference type="Proteomes" id="UP000294581"/>
    </source>
</evidence>
<accession>A0A4R8LKH9</accession>
<feature type="region of interest" description="Disordered" evidence="1">
    <location>
        <begin position="1"/>
        <end position="22"/>
    </location>
</feature>
<organism evidence="2 3">
    <name type="scientific">Alicyclobacillus sacchari</name>
    <dbReference type="NCBI Taxonomy" id="392010"/>
    <lineage>
        <taxon>Bacteria</taxon>
        <taxon>Bacillati</taxon>
        <taxon>Bacillota</taxon>
        <taxon>Bacilli</taxon>
        <taxon>Bacillales</taxon>
        <taxon>Alicyclobacillaceae</taxon>
        <taxon>Alicyclobacillus</taxon>
    </lineage>
</organism>
<comment type="caution">
    <text evidence="2">The sequence shown here is derived from an EMBL/GenBank/DDBJ whole genome shotgun (WGS) entry which is preliminary data.</text>
</comment>